<evidence type="ECO:0000313" key="3">
    <source>
        <dbReference type="Proteomes" id="UP000550707"/>
    </source>
</evidence>
<name>A0A7J8FTW1_MOLMO</name>
<reference evidence="2 3" key="1">
    <citation type="journal article" date="2020" name="Nature">
        <title>Six reference-quality genomes reveal evolution of bat adaptations.</title>
        <authorList>
            <person name="Jebb D."/>
            <person name="Huang Z."/>
            <person name="Pippel M."/>
            <person name="Hughes G.M."/>
            <person name="Lavrichenko K."/>
            <person name="Devanna P."/>
            <person name="Winkler S."/>
            <person name="Jermiin L.S."/>
            <person name="Skirmuntt E.C."/>
            <person name="Katzourakis A."/>
            <person name="Burkitt-Gray L."/>
            <person name="Ray D.A."/>
            <person name="Sullivan K.A.M."/>
            <person name="Roscito J.G."/>
            <person name="Kirilenko B.M."/>
            <person name="Davalos L.M."/>
            <person name="Corthals A.P."/>
            <person name="Power M.L."/>
            <person name="Jones G."/>
            <person name="Ransome R.D."/>
            <person name="Dechmann D.K.N."/>
            <person name="Locatelli A.G."/>
            <person name="Puechmaille S.J."/>
            <person name="Fedrigo O."/>
            <person name="Jarvis E.D."/>
            <person name="Hiller M."/>
            <person name="Vernes S.C."/>
            <person name="Myers E.W."/>
            <person name="Teeling E.C."/>
        </authorList>
    </citation>
    <scope>NUCLEOTIDE SEQUENCE [LARGE SCALE GENOMIC DNA]</scope>
    <source>
        <strain evidence="2">MMolMol1</strain>
        <tissue evidence="2">Muscle</tissue>
    </source>
</reference>
<feature type="region of interest" description="Disordered" evidence="1">
    <location>
        <begin position="1"/>
        <end position="174"/>
    </location>
</feature>
<sequence length="174" mass="19189">MLVLGFPTVALRSNSRRAGKTPGQPHNPQGPRHGFQARKQELRESVNPLGKETEGVRKHSETLRDATEQEQSVSAGKSDRPHTPLNGREDWKIEEPNDKPEEKREPVPRGLKGSERKFSPRVKNKQTVRREVSCPPAPPHSEPRGQGPPQTAASGFARHEHAQRAGLSGQNSSG</sequence>
<evidence type="ECO:0000256" key="1">
    <source>
        <dbReference type="SAM" id="MobiDB-lite"/>
    </source>
</evidence>
<dbReference type="Proteomes" id="UP000550707">
    <property type="component" value="Unassembled WGS sequence"/>
</dbReference>
<keyword evidence="3" id="KW-1185">Reference proteome</keyword>
<protein>
    <submittedName>
        <fullName evidence="2">Uncharacterized protein</fullName>
    </submittedName>
</protein>
<evidence type="ECO:0000313" key="2">
    <source>
        <dbReference type="EMBL" id="KAF6450582.1"/>
    </source>
</evidence>
<proteinExistence type="predicted"/>
<accession>A0A7J8FTW1</accession>
<dbReference type="EMBL" id="JACASF010000011">
    <property type="protein sequence ID" value="KAF6450582.1"/>
    <property type="molecule type" value="Genomic_DNA"/>
</dbReference>
<feature type="compositionally biased region" description="Basic and acidic residues" evidence="1">
    <location>
        <begin position="77"/>
        <end position="118"/>
    </location>
</feature>
<organism evidence="2 3">
    <name type="scientific">Molossus molossus</name>
    <name type="common">Pallas' mastiff bat</name>
    <name type="synonym">Vespertilio molossus</name>
    <dbReference type="NCBI Taxonomy" id="27622"/>
    <lineage>
        <taxon>Eukaryota</taxon>
        <taxon>Metazoa</taxon>
        <taxon>Chordata</taxon>
        <taxon>Craniata</taxon>
        <taxon>Vertebrata</taxon>
        <taxon>Euteleostomi</taxon>
        <taxon>Mammalia</taxon>
        <taxon>Eutheria</taxon>
        <taxon>Laurasiatheria</taxon>
        <taxon>Chiroptera</taxon>
        <taxon>Yangochiroptera</taxon>
        <taxon>Molossidae</taxon>
        <taxon>Molossus</taxon>
    </lineage>
</organism>
<dbReference type="AlphaFoldDB" id="A0A7J8FTW1"/>
<dbReference type="InParanoid" id="A0A7J8FTW1"/>
<gene>
    <name evidence="2" type="ORF">HJG59_008439</name>
</gene>
<feature type="compositionally biased region" description="Basic and acidic residues" evidence="1">
    <location>
        <begin position="51"/>
        <end position="67"/>
    </location>
</feature>
<comment type="caution">
    <text evidence="2">The sequence shown here is derived from an EMBL/GenBank/DDBJ whole genome shotgun (WGS) entry which is preliminary data.</text>
</comment>